<comment type="cofactor">
    <cofactor evidence="1 19">
        <name>Ca(2+)</name>
        <dbReference type="ChEBI" id="CHEBI:29108"/>
    </cofactor>
</comment>
<feature type="active site" evidence="18">
    <location>
        <position position="472"/>
    </location>
</feature>
<evidence type="ECO:0000256" key="7">
    <source>
        <dbReference type="ARBA" id="ARBA00022801"/>
    </source>
</evidence>
<dbReference type="InterPro" id="IPR012341">
    <property type="entry name" value="6hp_glycosidase-like_sf"/>
</dbReference>
<evidence type="ECO:0000256" key="6">
    <source>
        <dbReference type="ARBA" id="ARBA00022723"/>
    </source>
</evidence>
<sequence>RPDVQHLEQIQGPAPATCPRRCPPTGLPMLPGTGGGVGTRRRDAGFWQGSMRGRRGTVLAIATLVLLGGGWSLFLYSNLVDAEESSDLHLHVEEGRRSTGEGGLRQRLALLEEGIRGLASAHLEEAADLEARAETGSAGEGLTLRQKVFVEGEEVAEGSAQSPPPPVVQTAQEVVAQAVEASRQAQGTGGEPGRPDLALEVQKAADAMRRRRGAEAAEKRRQRMEERLAERARAAVPLRPRRDPPNGTVLTPAELTARRKEVEDAMLHAWQGYVTFAWGHDELCPISQTGKDDFGGLGATIVDSLDTLRMMGFTEEYERALGWVRSGLNLTVDFNASVFETTIRVVGGFLAAYELTGDEVLLKRSLQVAERLLPAYDTPTGIPYGTINLKTLAPRNPKWASKASSLAEFGTHQLEWYKLSALSGDRRFADLAEHSIRYLNEQFPGQGLMPLFLSPSTGKFTSRRISLGALGDSYYEYLLKMWLLKGKTDDMYRTMWEQAMDEMLEKLVLNSTEGHMYIAELDRKTVRHKMDHLVCFVPGMLALGVHSGAVGGEKGERYMAVAAGVTETCWHMYDRQASGLSPEIVTFRAGGAMRDGGAYNLLRPEAVEAFWYMWRVTRDWKYRDWGWAVFQTMQRHGRKEAGFSGVKDVREAEPTPDDTQQSFVLAETFKYLWLLFSEDTSFDFETTVLNTEAHPLKVVRQPLSAADTDTQR</sequence>
<feature type="binding site" evidence="19">
    <location>
        <position position="691"/>
    </location>
    <ligand>
        <name>Ca(2+)</name>
        <dbReference type="ChEBI" id="CHEBI:29108"/>
    </ligand>
</feature>
<evidence type="ECO:0000256" key="18">
    <source>
        <dbReference type="PIRSR" id="PIRSR601382-1"/>
    </source>
</evidence>
<dbReference type="GO" id="GO:0000139">
    <property type="term" value="C:Golgi membrane"/>
    <property type="evidence" value="ECO:0007669"/>
    <property type="project" value="UniProtKB-SubCell"/>
</dbReference>
<evidence type="ECO:0000256" key="17">
    <source>
        <dbReference type="ARBA" id="ARBA00048605"/>
    </source>
</evidence>
<evidence type="ECO:0000256" key="10">
    <source>
        <dbReference type="ARBA" id="ARBA00022989"/>
    </source>
</evidence>
<keyword evidence="15 21" id="KW-0326">Glycosidase</keyword>
<reference evidence="23" key="1">
    <citation type="submission" date="2015-08" db="EMBL/GenBank/DDBJ databases">
        <authorList>
            <person name="Babu N.S."/>
            <person name="Beckwith C.J."/>
            <person name="Beseler K.G."/>
            <person name="Brison A."/>
            <person name="Carone J.V."/>
            <person name="Caskin T.P."/>
            <person name="Diamond M."/>
            <person name="Durham M.E."/>
            <person name="Foxe J.M."/>
            <person name="Go M."/>
            <person name="Henderson B.A."/>
            <person name="Jones I.B."/>
            <person name="McGettigan J.A."/>
            <person name="Micheletti S.J."/>
            <person name="Nasrallah M.E."/>
            <person name="Ortiz D."/>
            <person name="Piller C.R."/>
            <person name="Privatt S.R."/>
            <person name="Schneider S.L."/>
            <person name="Sharp S."/>
            <person name="Smith T.C."/>
            <person name="Stanton J.D."/>
            <person name="Ullery H.E."/>
            <person name="Wilson R.J."/>
            <person name="Serrano M.G."/>
            <person name="Buck G."/>
            <person name="Lee V."/>
            <person name="Wang Y."/>
            <person name="Carvalho R."/>
            <person name="Voegtly L."/>
            <person name="Shi R."/>
            <person name="Duckworth R."/>
            <person name="Johnson A."/>
            <person name="Loviza R."/>
            <person name="Walstead R."/>
            <person name="Shah Z."/>
            <person name="Kiflezghi M."/>
            <person name="Wade K."/>
            <person name="Ball S.L."/>
            <person name="Bradley K.W."/>
            <person name="Asai D.J."/>
            <person name="Bowman C.A."/>
            <person name="Russell D.A."/>
            <person name="Pope W.H."/>
            <person name="Jacobs-Sera D."/>
            <person name="Hendrix R.W."/>
            <person name="Hatfull G.F."/>
        </authorList>
    </citation>
    <scope>NUCLEOTIDE SEQUENCE</scope>
</reference>
<dbReference type="PRINTS" id="PR00747">
    <property type="entry name" value="GLYHDRLASE47"/>
</dbReference>
<feature type="disulfide bond" evidence="20">
    <location>
        <begin position="535"/>
        <end position="569"/>
    </location>
</feature>
<dbReference type="GO" id="GO:0005783">
    <property type="term" value="C:endoplasmic reticulum"/>
    <property type="evidence" value="ECO:0007669"/>
    <property type="project" value="TreeGrafter"/>
</dbReference>
<dbReference type="AlphaFoldDB" id="A0A1D2AD62"/>
<evidence type="ECO:0000256" key="5">
    <source>
        <dbReference type="ARBA" id="ARBA00022692"/>
    </source>
</evidence>
<comment type="pathway">
    <text evidence="3">Protein modification; protein glycosylation.</text>
</comment>
<comment type="catalytic activity">
    <reaction evidence="16">
        <text>N(4)-(alpha-D-Man-(1-&gt;2)-alpha-D-Man-(1-&gt;2)-alpha-D-Man-(1-&gt;3)-[alpha-D-Man-(1-&gt;3)-[alpha-D-Man-(1-&gt;2)-alpha-D-Man-(1-&gt;6)]-alpha-D-Man-(1-&gt;6)]-beta-D-Man-(1-&gt;4)-beta-D-GlcNAc-(1-&gt;4)-beta-D-GlcNAc)-L-asparaginyl-[protein] (N-glucan mannose isomer 8A1,2,3B1,3) + 3 H2O = N(4)-(alpha-D-Man-(1-&gt;3)-[alpha-D-Man-(1-&gt;3)-[alpha-D-Man-(1-&gt;6)]-alpha-D-Man-(1-&gt;6)]-beta-D-Man-(1-&gt;4)-beta-D-GlcNAc-(1-&gt;4)-beta-D-GlcNAc)-L-asparaginyl-[protein] (N-glucan mannose isomer 5A1,2) + 3 beta-D-mannose</text>
        <dbReference type="Rhea" id="RHEA:56028"/>
        <dbReference type="Rhea" id="RHEA-COMP:14358"/>
        <dbReference type="Rhea" id="RHEA-COMP:14367"/>
        <dbReference type="ChEBI" id="CHEBI:15377"/>
        <dbReference type="ChEBI" id="CHEBI:28563"/>
        <dbReference type="ChEBI" id="CHEBI:59087"/>
        <dbReference type="ChEBI" id="CHEBI:60628"/>
        <dbReference type="EC" id="3.2.1.113"/>
    </reaction>
</comment>
<evidence type="ECO:0000256" key="21">
    <source>
        <dbReference type="RuleBase" id="RU361193"/>
    </source>
</evidence>
<protein>
    <recommendedName>
        <fullName evidence="21">alpha-1,2-Mannosidase</fullName>
        <ecNumber evidence="21">3.2.1.-</ecNumber>
    </recommendedName>
</protein>
<evidence type="ECO:0000313" key="23">
    <source>
        <dbReference type="EMBL" id="JAT77088.1"/>
    </source>
</evidence>
<dbReference type="GO" id="GO:0005509">
    <property type="term" value="F:calcium ion binding"/>
    <property type="evidence" value="ECO:0007669"/>
    <property type="project" value="InterPro"/>
</dbReference>
<dbReference type="GO" id="GO:0005975">
    <property type="term" value="P:carbohydrate metabolic process"/>
    <property type="evidence" value="ECO:0007669"/>
    <property type="project" value="InterPro"/>
</dbReference>
<evidence type="ECO:0000256" key="8">
    <source>
        <dbReference type="ARBA" id="ARBA00022837"/>
    </source>
</evidence>
<organism evidence="23">
    <name type="scientific">Auxenochlorella protothecoides</name>
    <name type="common">Green microalga</name>
    <name type="synonym">Chlorella protothecoides</name>
    <dbReference type="NCBI Taxonomy" id="3075"/>
    <lineage>
        <taxon>Eukaryota</taxon>
        <taxon>Viridiplantae</taxon>
        <taxon>Chlorophyta</taxon>
        <taxon>core chlorophytes</taxon>
        <taxon>Trebouxiophyceae</taxon>
        <taxon>Chlorellales</taxon>
        <taxon>Chlorellaceae</taxon>
        <taxon>Auxenochlorella</taxon>
    </lineage>
</organism>
<dbReference type="FunFam" id="1.50.10.10:FF:000017">
    <property type="entry name" value="alpha-1,2-Mannosidase"/>
    <property type="match status" value="1"/>
</dbReference>
<feature type="non-terminal residue" evidence="23">
    <location>
        <position position="1"/>
    </location>
</feature>
<dbReference type="Gene3D" id="1.50.10.10">
    <property type="match status" value="1"/>
</dbReference>
<evidence type="ECO:0000256" key="9">
    <source>
        <dbReference type="ARBA" id="ARBA00022968"/>
    </source>
</evidence>
<feature type="active site" description="Proton donor" evidence="18">
    <location>
        <position position="583"/>
    </location>
</feature>
<name>A0A1D2AD62_AUXPR</name>
<dbReference type="EC" id="3.2.1.-" evidence="21"/>
<proteinExistence type="inferred from homology"/>
<evidence type="ECO:0000256" key="2">
    <source>
        <dbReference type="ARBA" id="ARBA00004323"/>
    </source>
</evidence>
<evidence type="ECO:0000256" key="4">
    <source>
        <dbReference type="ARBA" id="ARBA00007658"/>
    </source>
</evidence>
<dbReference type="InterPro" id="IPR001382">
    <property type="entry name" value="Glyco_hydro_47"/>
</dbReference>
<dbReference type="GO" id="GO:0009100">
    <property type="term" value="P:glycoprotein metabolic process"/>
    <property type="evidence" value="ECO:0007669"/>
    <property type="project" value="UniProtKB-ARBA"/>
</dbReference>
<evidence type="ECO:0000256" key="22">
    <source>
        <dbReference type="SAM" id="Phobius"/>
    </source>
</evidence>
<evidence type="ECO:0000256" key="11">
    <source>
        <dbReference type="ARBA" id="ARBA00023034"/>
    </source>
</evidence>
<gene>
    <name evidence="23" type="ORF">g.27124</name>
</gene>
<evidence type="ECO:0000256" key="14">
    <source>
        <dbReference type="ARBA" id="ARBA00023180"/>
    </source>
</evidence>
<keyword evidence="8 19" id="KW-0106">Calcium</keyword>
<keyword evidence="6 19" id="KW-0479">Metal-binding</keyword>
<dbReference type="PANTHER" id="PTHR11742:SF6">
    <property type="entry name" value="MANNOSYL-OLIGOSACCHARIDE ALPHA-1,2-MANNOSIDASE IA-RELATED"/>
    <property type="match status" value="1"/>
</dbReference>
<evidence type="ECO:0000256" key="20">
    <source>
        <dbReference type="PIRSR" id="PIRSR601382-3"/>
    </source>
</evidence>
<dbReference type="Pfam" id="PF01532">
    <property type="entry name" value="Glyco_hydro_47"/>
    <property type="match status" value="1"/>
</dbReference>
<feature type="transmembrane region" description="Helical" evidence="22">
    <location>
        <begin position="57"/>
        <end position="76"/>
    </location>
</feature>
<keyword evidence="14" id="KW-0325">Glycoprotein</keyword>
<dbReference type="InterPro" id="IPR050749">
    <property type="entry name" value="Glycosyl_Hydrolase_47"/>
</dbReference>
<evidence type="ECO:0000256" key="19">
    <source>
        <dbReference type="PIRSR" id="PIRSR601382-2"/>
    </source>
</evidence>
<keyword evidence="12 22" id="KW-0472">Membrane</keyword>
<keyword evidence="7 21" id="KW-0378">Hydrolase</keyword>
<evidence type="ECO:0000256" key="12">
    <source>
        <dbReference type="ARBA" id="ARBA00023136"/>
    </source>
</evidence>
<comment type="similarity">
    <text evidence="4 21">Belongs to the glycosyl hydrolase 47 family.</text>
</comment>
<comment type="catalytic activity">
    <reaction evidence="17">
        <text>N(4)-(alpha-D-Man-(1-&gt;2)-alpha-D-Man-(1-&gt;2)-alpha-D-Man-(1-&gt;3)-[alpha-D-Man-(1-&gt;2)-alpha-D-Man-(1-&gt;3)-[alpha-D-Man-(1-&gt;2)-alpha-D-Man-(1-&gt;6)]-alpha-D-Man-(1-&gt;6)]-beta-D-Man-(1-&gt;4)-beta-D-GlcNAc-(1-&gt;4)-beta-D-GlcNAc)-L-asparaginyl-[protein] (N-glucan mannose isomer 9A1,2,3B1,2,3) + 4 H2O = N(4)-(alpha-D-Man-(1-&gt;3)-[alpha-D-Man-(1-&gt;3)-[alpha-D-Man-(1-&gt;6)]-alpha-D-Man-(1-&gt;6)]-beta-D-Man-(1-&gt;4)-beta-D-GlcNAc-(1-&gt;4)-beta-D-GlcNAc)-L-asparaginyl-[protein] (N-glucan mannose isomer 5A1,2) + 4 beta-D-mannose</text>
        <dbReference type="Rhea" id="RHEA:56008"/>
        <dbReference type="Rhea" id="RHEA-COMP:14356"/>
        <dbReference type="Rhea" id="RHEA-COMP:14367"/>
        <dbReference type="ChEBI" id="CHEBI:15377"/>
        <dbReference type="ChEBI" id="CHEBI:28563"/>
        <dbReference type="ChEBI" id="CHEBI:59087"/>
        <dbReference type="ChEBI" id="CHEBI:139493"/>
        <dbReference type="EC" id="3.2.1.113"/>
    </reaction>
</comment>
<dbReference type="PANTHER" id="PTHR11742">
    <property type="entry name" value="MANNOSYL-OLIGOSACCHARIDE ALPHA-1,2-MANNOSIDASE-RELATED"/>
    <property type="match status" value="1"/>
</dbReference>
<evidence type="ECO:0000256" key="16">
    <source>
        <dbReference type="ARBA" id="ARBA00047669"/>
    </source>
</evidence>
<keyword evidence="5 22" id="KW-0812">Transmembrane</keyword>
<evidence type="ECO:0000256" key="3">
    <source>
        <dbReference type="ARBA" id="ARBA00004922"/>
    </source>
</evidence>
<dbReference type="InterPro" id="IPR036026">
    <property type="entry name" value="Seven-hairpin_glycosidases"/>
</dbReference>
<keyword evidence="13 20" id="KW-1015">Disulfide bond</keyword>
<keyword evidence="11" id="KW-0333">Golgi apparatus</keyword>
<feature type="active site" evidence="18">
    <location>
        <position position="605"/>
    </location>
</feature>
<evidence type="ECO:0000256" key="13">
    <source>
        <dbReference type="ARBA" id="ARBA00023157"/>
    </source>
</evidence>
<feature type="active site" description="Proton donor" evidence="18">
    <location>
        <position position="340"/>
    </location>
</feature>
<evidence type="ECO:0000256" key="15">
    <source>
        <dbReference type="ARBA" id="ARBA00023295"/>
    </source>
</evidence>
<keyword evidence="10 22" id="KW-1133">Transmembrane helix</keyword>
<comment type="subcellular location">
    <subcellularLocation>
        <location evidence="2">Golgi apparatus membrane</location>
        <topology evidence="2">Single-pass type II membrane protein</topology>
    </subcellularLocation>
</comment>
<accession>A0A1D2AD62</accession>
<dbReference type="EMBL" id="GDKF01001534">
    <property type="protein sequence ID" value="JAT77088.1"/>
    <property type="molecule type" value="Transcribed_RNA"/>
</dbReference>
<evidence type="ECO:0000256" key="1">
    <source>
        <dbReference type="ARBA" id="ARBA00001913"/>
    </source>
</evidence>
<dbReference type="GO" id="GO:0004571">
    <property type="term" value="F:mannosyl-oligosaccharide 1,2-alpha-mannosidase activity"/>
    <property type="evidence" value="ECO:0007669"/>
    <property type="project" value="UniProtKB-EC"/>
</dbReference>
<keyword evidence="9" id="KW-0735">Signal-anchor</keyword>
<dbReference type="SUPFAM" id="SSF48225">
    <property type="entry name" value="Seven-hairpin glycosidases"/>
    <property type="match status" value="1"/>
</dbReference>